<dbReference type="PANTHER" id="PTHR39179:SF2">
    <property type="entry name" value="ENDOSPORE COAT-ASSOCIATED PROTEIN YUTH"/>
    <property type="match status" value="1"/>
</dbReference>
<dbReference type="InterPro" id="IPR047175">
    <property type="entry name" value="CotS-like"/>
</dbReference>
<gene>
    <name evidence="1" type="ORF">MUN88_19215</name>
</gene>
<name>A0ABY4EWY5_9BACI</name>
<dbReference type="Gene3D" id="3.90.1200.10">
    <property type="match status" value="1"/>
</dbReference>
<dbReference type="Proteomes" id="UP000831782">
    <property type="component" value="Chromosome"/>
</dbReference>
<dbReference type="EMBL" id="CP095072">
    <property type="protein sequence ID" value="UOQ48149.1"/>
    <property type="molecule type" value="Genomic_DNA"/>
</dbReference>
<keyword evidence="2" id="KW-1185">Reference proteome</keyword>
<evidence type="ECO:0000313" key="2">
    <source>
        <dbReference type="Proteomes" id="UP000831782"/>
    </source>
</evidence>
<reference evidence="1 2" key="1">
    <citation type="submission" date="2022-04" db="EMBL/GenBank/DDBJ databases">
        <title>Gracilibacillus sp. isolated from saltern.</title>
        <authorList>
            <person name="Won M."/>
            <person name="Lee C.-M."/>
            <person name="Woen H.-Y."/>
            <person name="Kwon S.-W."/>
        </authorList>
    </citation>
    <scope>NUCLEOTIDE SEQUENCE [LARGE SCALE GENOMIC DNA]</scope>
    <source>
        <strain evidence="1 2">SSWR10-1</strain>
    </source>
</reference>
<dbReference type="PANTHER" id="PTHR39179">
    <property type="entry name" value="SPORE COAT PROTEIN I"/>
    <property type="match status" value="1"/>
</dbReference>
<organism evidence="1 2">
    <name type="scientific">Gracilibacillus caseinilyticus</name>
    <dbReference type="NCBI Taxonomy" id="2932256"/>
    <lineage>
        <taxon>Bacteria</taxon>
        <taxon>Bacillati</taxon>
        <taxon>Bacillota</taxon>
        <taxon>Bacilli</taxon>
        <taxon>Bacillales</taxon>
        <taxon>Bacillaceae</taxon>
        <taxon>Gracilibacillus</taxon>
    </lineage>
</organism>
<proteinExistence type="predicted"/>
<evidence type="ECO:0008006" key="3">
    <source>
        <dbReference type="Google" id="ProtNLM"/>
    </source>
</evidence>
<protein>
    <recommendedName>
        <fullName evidence="3">Spore coat protein YutH</fullName>
    </recommendedName>
</protein>
<dbReference type="RefSeq" id="WP_244718242.1">
    <property type="nucleotide sequence ID" value="NZ_CP095072.1"/>
</dbReference>
<evidence type="ECO:0000313" key="1">
    <source>
        <dbReference type="EMBL" id="UOQ48149.1"/>
    </source>
</evidence>
<accession>A0ABY4EWY5</accession>
<dbReference type="InterPro" id="IPR011009">
    <property type="entry name" value="Kinase-like_dom_sf"/>
</dbReference>
<sequence length="324" mass="38643">MHPIFLHYPIQVPTKQIADQPYVTFADQSYYYFVIPTDMSERNALELYTIATHFHQQGWNNVSCPMPNVHNQFLTTIGKKKYLLSYAINHKDKRDEASRLAMFHQSGFTYPYQPSSMNSYGKWKDLWTTKIDQYEALFQQLYQQRPANAFLREFVNIFPYMMGIAENAIQYLHVVEQETQFNESDQPAITFGRYDNQMDSSFIWCDHFVYDHPVRDLAEKLRGYMLTEEGLASPQCRDFLREYLTNQQLSVFGWKLLYARLLFPVHLLDFMDQIRSFSSEYPDMEQVIDNQTHYEENLRTFFSQLGIDQREINSIQLDWLQNVY</sequence>
<dbReference type="SUPFAM" id="SSF56112">
    <property type="entry name" value="Protein kinase-like (PK-like)"/>
    <property type="match status" value="1"/>
</dbReference>